<feature type="transmembrane region" description="Helical" evidence="2">
    <location>
        <begin position="61"/>
        <end position="81"/>
    </location>
</feature>
<dbReference type="Proteomes" id="UP000053958">
    <property type="component" value="Unassembled WGS sequence"/>
</dbReference>
<evidence type="ECO:0000313" key="3">
    <source>
        <dbReference type="EMBL" id="KKA25701.1"/>
    </source>
</evidence>
<comment type="caution">
    <text evidence="3">The sequence shown here is derived from an EMBL/GenBank/DDBJ whole genome shotgun (WGS) entry which is preliminary data.</text>
</comment>
<keyword evidence="2" id="KW-0472">Membrane</keyword>
<feature type="compositionally biased region" description="Polar residues" evidence="1">
    <location>
        <begin position="335"/>
        <end position="344"/>
    </location>
</feature>
<feature type="region of interest" description="Disordered" evidence="1">
    <location>
        <begin position="277"/>
        <end position="350"/>
    </location>
</feature>
<reference evidence="3 4" key="1">
    <citation type="submission" date="2015-04" db="EMBL/GenBank/DDBJ databases">
        <authorList>
            <person name="Heijne W.H."/>
            <person name="Fedorova N.D."/>
            <person name="Nierman W.C."/>
            <person name="Vollebregt A.W."/>
            <person name="Zhao Z."/>
            <person name="Wu L."/>
            <person name="Kumar M."/>
            <person name="Stam H."/>
            <person name="van den Berg M.A."/>
            <person name="Pel H.J."/>
        </authorList>
    </citation>
    <scope>NUCLEOTIDE SEQUENCE [LARGE SCALE GENOMIC DNA]</scope>
    <source>
        <strain evidence="3 4">CBS 393.64</strain>
    </source>
</reference>
<keyword evidence="4" id="KW-1185">Reference proteome</keyword>
<evidence type="ECO:0000313" key="4">
    <source>
        <dbReference type="Proteomes" id="UP000053958"/>
    </source>
</evidence>
<keyword evidence="2" id="KW-0812">Transmembrane</keyword>
<accession>A0A0F4Z6J1</accession>
<name>A0A0F4Z6J1_RASE3</name>
<dbReference type="EMBL" id="LASV01000014">
    <property type="protein sequence ID" value="KKA25701.1"/>
    <property type="molecule type" value="Genomic_DNA"/>
</dbReference>
<dbReference type="AlphaFoldDB" id="A0A0F4Z6J1"/>
<keyword evidence="2" id="KW-1133">Transmembrane helix</keyword>
<protein>
    <submittedName>
        <fullName evidence="3">Uncharacterized protein</fullName>
    </submittedName>
</protein>
<dbReference type="RefSeq" id="XP_013332313.1">
    <property type="nucleotide sequence ID" value="XM_013476859.1"/>
</dbReference>
<organism evidence="3 4">
    <name type="scientific">Rasamsonia emersonii (strain ATCC 16479 / CBS 393.64 / IMI 116815)</name>
    <dbReference type="NCBI Taxonomy" id="1408163"/>
    <lineage>
        <taxon>Eukaryota</taxon>
        <taxon>Fungi</taxon>
        <taxon>Dikarya</taxon>
        <taxon>Ascomycota</taxon>
        <taxon>Pezizomycotina</taxon>
        <taxon>Eurotiomycetes</taxon>
        <taxon>Eurotiomycetidae</taxon>
        <taxon>Eurotiales</taxon>
        <taxon>Trichocomaceae</taxon>
        <taxon>Rasamsonia</taxon>
    </lineage>
</organism>
<gene>
    <name evidence="3" type="ORF">T310_0257</name>
</gene>
<evidence type="ECO:0000256" key="1">
    <source>
        <dbReference type="SAM" id="MobiDB-lite"/>
    </source>
</evidence>
<sequence length="418" mass="46088">MDIPQPDEGDVNIGTDTFRACWALTGVVGLVLIFRLGMKAWVRWSLPQVSAPERVWGLEDFIFLFAYSVDIAHMTLIELSYHWGLGRHFYYLSPEERVQALRYDYASQPAGMSNQIVVQCGPYPYRPVIANQVLRLGGFSLTHPLQADRTKYFHYMWDPLPADGSVRCQSPSVQTTVGFVQGVLYPNASTEPRGVCLDAVSQDQQQRAVPSDMADDNPGRALGSVGSCLDRKDLSSEVSGRQIRFYLIENYSILIATCAPVIRLFMRAFVHQRREGRYPGYPWSRSHSSNTQGHEMKRRQSSATSGMEQKVPSDALLTSLSGGSHGHKNEHKGSNWGQCSSCSNVPPPPPPALPPTGSGHVTVQTDIVVEVGEPGPSTVEDDTDGSVHGALSIGERGRVERHAGAFAWMGKNDTHDFV</sequence>
<proteinExistence type="predicted"/>
<evidence type="ECO:0000256" key="2">
    <source>
        <dbReference type="SAM" id="Phobius"/>
    </source>
</evidence>
<feature type="transmembrane region" description="Helical" evidence="2">
    <location>
        <begin position="21"/>
        <end position="41"/>
    </location>
</feature>
<dbReference type="OrthoDB" id="5429740at2759"/>
<dbReference type="GeneID" id="25312312"/>